<feature type="chain" id="PRO_5043461644" description="Tyrosine-protein kinase ephrin type A/B receptor-like domain-containing protein" evidence="1">
    <location>
        <begin position="21"/>
        <end position="535"/>
    </location>
</feature>
<comment type="caution">
    <text evidence="2">The sequence shown here is derived from an EMBL/GenBank/DDBJ whole genome shotgun (WGS) entry which is preliminary data.</text>
</comment>
<evidence type="ECO:0000313" key="3">
    <source>
        <dbReference type="Proteomes" id="UP001054837"/>
    </source>
</evidence>
<keyword evidence="3" id="KW-1185">Reference proteome</keyword>
<dbReference type="AlphaFoldDB" id="A0AAV4VPM7"/>
<dbReference type="InterPro" id="IPR019170">
    <property type="entry name" value="Meckelin"/>
</dbReference>
<reference evidence="2 3" key="1">
    <citation type="submission" date="2021-06" db="EMBL/GenBank/DDBJ databases">
        <title>Caerostris darwini draft genome.</title>
        <authorList>
            <person name="Kono N."/>
            <person name="Arakawa K."/>
        </authorList>
    </citation>
    <scope>NUCLEOTIDE SEQUENCE [LARGE SCALE GENOMIC DNA]</scope>
</reference>
<dbReference type="Pfam" id="PF09773">
    <property type="entry name" value="Meckelin"/>
    <property type="match status" value="1"/>
</dbReference>
<name>A0AAV4VPM7_9ARAC</name>
<organism evidence="2 3">
    <name type="scientific">Caerostris darwini</name>
    <dbReference type="NCBI Taxonomy" id="1538125"/>
    <lineage>
        <taxon>Eukaryota</taxon>
        <taxon>Metazoa</taxon>
        <taxon>Ecdysozoa</taxon>
        <taxon>Arthropoda</taxon>
        <taxon>Chelicerata</taxon>
        <taxon>Arachnida</taxon>
        <taxon>Araneae</taxon>
        <taxon>Araneomorphae</taxon>
        <taxon>Entelegynae</taxon>
        <taxon>Araneoidea</taxon>
        <taxon>Araneidae</taxon>
        <taxon>Caerostris</taxon>
    </lineage>
</organism>
<dbReference type="PANTHER" id="PTHR21274:SF0">
    <property type="entry name" value="MECKELIN"/>
    <property type="match status" value="1"/>
</dbReference>
<sequence length="535" mass="60461">MLLSITISIAIISFINEADGNIPIPAITPELCNSTEYYDSICMRCKRCGRDANQTGLQHRANDGSCACKSQYFMKTKNGPYNITCALCPKGKVLSSDGNNCLECAESNPFNETISYCESCVNGTFVEDGKYVLCTPCQEEILSTSATLSVCPNKNAADHLSCSESNMIYSGGHCVPSSVLNDPSLFNIKFENGESVSSAFLKKYFKAALSNCEEGDLVACQLLANMCTLLLYKSIETNACAEFRRVSKKYLIECPKKRLWLYYINEEGEWHTEKDLYMDNVPNVFTPSISLETSKIQLIAMKYSLNGTFLGLTKINSNDLHLCQESDVEEDIPFIIGTRVERICIRSLQYLWQSSELVFFDLYLISNQNKTELYPIPVLIRNIVVNGELVNMEKDMSKWRLVRRFFLADYISGIEEETNLHHKHNQPVAKVFRYASEVSLKIVFKSEGNPGTIYPPLLIISYAEATPDDYMKNKKVTVKFSVSYEMNQESVKKSIKIAVSILSIFAFAWSVLQTYSWFRRSGKHAADLVRWGVRN</sequence>
<accession>A0AAV4VPM7</accession>
<evidence type="ECO:0000313" key="2">
    <source>
        <dbReference type="EMBL" id="GIY72068.1"/>
    </source>
</evidence>
<feature type="signal peptide" evidence="1">
    <location>
        <begin position="1"/>
        <end position="20"/>
    </location>
</feature>
<proteinExistence type="predicted"/>
<keyword evidence="1" id="KW-0732">Signal</keyword>
<dbReference type="Proteomes" id="UP001054837">
    <property type="component" value="Unassembled WGS sequence"/>
</dbReference>
<dbReference type="GO" id="GO:0060271">
    <property type="term" value="P:cilium assembly"/>
    <property type="evidence" value="ECO:0007669"/>
    <property type="project" value="InterPro"/>
</dbReference>
<dbReference type="EMBL" id="BPLQ01013440">
    <property type="protein sequence ID" value="GIY72068.1"/>
    <property type="molecule type" value="Genomic_DNA"/>
</dbReference>
<protein>
    <recommendedName>
        <fullName evidence="4">Tyrosine-protein kinase ephrin type A/B receptor-like domain-containing protein</fullName>
    </recommendedName>
</protein>
<dbReference type="GO" id="GO:0036038">
    <property type="term" value="C:MKS complex"/>
    <property type="evidence" value="ECO:0007669"/>
    <property type="project" value="InterPro"/>
</dbReference>
<evidence type="ECO:0008006" key="4">
    <source>
        <dbReference type="Google" id="ProtNLM"/>
    </source>
</evidence>
<dbReference type="PANTHER" id="PTHR21274">
    <property type="entry name" value="MECKELIN"/>
    <property type="match status" value="1"/>
</dbReference>
<evidence type="ECO:0000256" key="1">
    <source>
        <dbReference type="SAM" id="SignalP"/>
    </source>
</evidence>
<gene>
    <name evidence="2" type="ORF">CDAR_502521</name>
</gene>